<dbReference type="Proteomes" id="UP001220530">
    <property type="component" value="Chromosome"/>
</dbReference>
<evidence type="ECO:0000256" key="5">
    <source>
        <dbReference type="ARBA" id="ARBA00005359"/>
    </source>
</evidence>
<keyword evidence="10" id="KW-0665">Pyrimidine biosynthesis</keyword>
<dbReference type="InterPro" id="IPR013785">
    <property type="entry name" value="Aldolase_TIM"/>
</dbReference>
<dbReference type="SUPFAM" id="SSF51395">
    <property type="entry name" value="FMN-linked oxidoreductases"/>
    <property type="match status" value="1"/>
</dbReference>
<evidence type="ECO:0000256" key="9">
    <source>
        <dbReference type="ARBA" id="ARBA00022643"/>
    </source>
</evidence>
<dbReference type="EC" id="1.3.5.2" evidence="6 14"/>
<dbReference type="PANTHER" id="PTHR48109">
    <property type="entry name" value="DIHYDROOROTATE DEHYDROGENASE (QUINONE), MITOCHONDRIAL-RELATED"/>
    <property type="match status" value="1"/>
</dbReference>
<comment type="similarity">
    <text evidence="5">Belongs to the dihydroorotate dehydrogenase family. Type 2 subfamily.</text>
</comment>
<evidence type="ECO:0000256" key="12">
    <source>
        <dbReference type="ARBA" id="ARBA00023136"/>
    </source>
</evidence>
<dbReference type="InterPro" id="IPR001295">
    <property type="entry name" value="Dihydroorotate_DH_CS"/>
</dbReference>
<evidence type="ECO:0000256" key="11">
    <source>
        <dbReference type="ARBA" id="ARBA00023002"/>
    </source>
</evidence>
<gene>
    <name evidence="16" type="ORF">PSQ19_18890</name>
</gene>
<keyword evidence="9" id="KW-0288">FMN</keyword>
<feature type="domain" description="Dihydroorotate dehydrogenase catalytic" evidence="15">
    <location>
        <begin position="55"/>
        <end position="341"/>
    </location>
</feature>
<dbReference type="Pfam" id="PF01180">
    <property type="entry name" value="DHO_dh"/>
    <property type="match status" value="1"/>
</dbReference>
<dbReference type="NCBIfam" id="TIGR01036">
    <property type="entry name" value="pyrD_sub2"/>
    <property type="match status" value="1"/>
</dbReference>
<evidence type="ECO:0000256" key="10">
    <source>
        <dbReference type="ARBA" id="ARBA00022975"/>
    </source>
</evidence>
<keyword evidence="8" id="KW-0285">Flavoprotein</keyword>
<keyword evidence="12" id="KW-0472">Membrane</keyword>
<evidence type="ECO:0000256" key="2">
    <source>
        <dbReference type="ARBA" id="ARBA00003125"/>
    </source>
</evidence>
<reference evidence="16 17" key="1">
    <citation type="submission" date="2023-02" db="EMBL/GenBank/DDBJ databases">
        <title>Devosia algicola sp. nov., isolated from the phycosphere of marine algae.</title>
        <authorList>
            <person name="Kim J.M."/>
            <person name="Lee J.K."/>
            <person name="Choi B.J."/>
            <person name="Bayburt H."/>
            <person name="Jeon C.O."/>
        </authorList>
    </citation>
    <scope>NUCLEOTIDE SEQUENCE [LARGE SCALE GENOMIC DNA]</scope>
    <source>
        <strain evidence="16 17">G20-9</strain>
    </source>
</reference>
<organism evidence="16 17">
    <name type="scientific">Devosia algicola</name>
    <dbReference type="NCBI Taxonomy" id="3026418"/>
    <lineage>
        <taxon>Bacteria</taxon>
        <taxon>Pseudomonadati</taxon>
        <taxon>Pseudomonadota</taxon>
        <taxon>Alphaproteobacteria</taxon>
        <taxon>Hyphomicrobiales</taxon>
        <taxon>Devosiaceae</taxon>
        <taxon>Devosia</taxon>
    </lineage>
</organism>
<evidence type="ECO:0000259" key="15">
    <source>
        <dbReference type="Pfam" id="PF01180"/>
    </source>
</evidence>
<comment type="cofactor">
    <cofactor evidence="1">
        <name>FMN</name>
        <dbReference type="ChEBI" id="CHEBI:58210"/>
    </cofactor>
</comment>
<dbReference type="InterPro" id="IPR005720">
    <property type="entry name" value="Dihydroorotate_DH_cat"/>
</dbReference>
<dbReference type="CDD" id="cd04738">
    <property type="entry name" value="DHOD_2_like"/>
    <property type="match status" value="1"/>
</dbReference>
<dbReference type="InterPro" id="IPR005719">
    <property type="entry name" value="Dihydroorotate_DH_2"/>
</dbReference>
<dbReference type="Gene3D" id="3.20.20.70">
    <property type="entry name" value="Aldolase class I"/>
    <property type="match status" value="1"/>
</dbReference>
<dbReference type="InterPro" id="IPR050074">
    <property type="entry name" value="DHO_dehydrogenase"/>
</dbReference>
<comment type="catalytic activity">
    <reaction evidence="13">
        <text>(S)-dihydroorotate + a quinone = orotate + a quinol</text>
        <dbReference type="Rhea" id="RHEA:30187"/>
        <dbReference type="ChEBI" id="CHEBI:24646"/>
        <dbReference type="ChEBI" id="CHEBI:30839"/>
        <dbReference type="ChEBI" id="CHEBI:30864"/>
        <dbReference type="ChEBI" id="CHEBI:132124"/>
        <dbReference type="EC" id="1.3.5.2"/>
    </reaction>
</comment>
<dbReference type="EMBL" id="CP118246">
    <property type="protein sequence ID" value="WDR02616.1"/>
    <property type="molecule type" value="Genomic_DNA"/>
</dbReference>
<evidence type="ECO:0000256" key="4">
    <source>
        <dbReference type="ARBA" id="ARBA00005161"/>
    </source>
</evidence>
<accession>A0ABY7YMS0</accession>
<dbReference type="NCBIfam" id="NF003652">
    <property type="entry name" value="PRK05286.2-5"/>
    <property type="match status" value="1"/>
</dbReference>
<dbReference type="PANTHER" id="PTHR48109:SF4">
    <property type="entry name" value="DIHYDROOROTATE DEHYDROGENASE (QUINONE), MITOCHONDRIAL"/>
    <property type="match status" value="1"/>
</dbReference>
<evidence type="ECO:0000313" key="16">
    <source>
        <dbReference type="EMBL" id="WDR02616.1"/>
    </source>
</evidence>
<proteinExistence type="inferred from homology"/>
<evidence type="ECO:0000256" key="14">
    <source>
        <dbReference type="NCBIfam" id="TIGR01036"/>
    </source>
</evidence>
<comment type="subcellular location">
    <subcellularLocation>
        <location evidence="3">Membrane</location>
    </subcellularLocation>
</comment>
<evidence type="ECO:0000256" key="7">
    <source>
        <dbReference type="ARBA" id="ARBA00018366"/>
    </source>
</evidence>
<evidence type="ECO:0000313" key="17">
    <source>
        <dbReference type="Proteomes" id="UP001220530"/>
    </source>
</evidence>
<keyword evidence="17" id="KW-1185">Reference proteome</keyword>
<evidence type="ECO:0000256" key="8">
    <source>
        <dbReference type="ARBA" id="ARBA00022630"/>
    </source>
</evidence>
<protein>
    <recommendedName>
        <fullName evidence="7 14">Dihydroorotate dehydrogenase (quinone)</fullName>
        <ecNumber evidence="6 14">1.3.5.2</ecNumber>
    </recommendedName>
</protein>
<sequence length="371" mass="38929">MILSALSPLLKLGPVQNLSSAALLKMDAEIAHGATIAALRLGLGPHQTYSDAPELATALCGLELSNPVGMAAGFDKNAEVPRQLGQMGFGMVEVGTLTPRPQSGNPKPRLFRLMSSHGVINRMGFNNEGHEAAFARLKGLRVPAALGINIGANKDSEDFVADYVAGVKRFADLADYLTVNISSPNTPGLRNLQADEALARLLGEVLQARAKATVRVPVFLKIAPDLDETALDAIAKVVLDTDLDGLIVSNTTLSRDGVAGQENADEVGGLSGQPLFDLATRKLAQTRIRVGDMPIIGVGGIHSPQSALAKFEAGANAVQLYSSMVFGGFDLLERIKRGLVSAVRANGKTSIAQLSGIHAADWASGKARLKT</sequence>
<dbReference type="PROSITE" id="PS00912">
    <property type="entry name" value="DHODEHASE_2"/>
    <property type="match status" value="1"/>
</dbReference>
<dbReference type="RefSeq" id="WP_282219018.1">
    <property type="nucleotide sequence ID" value="NZ_CP118246.1"/>
</dbReference>
<comment type="function">
    <text evidence="2">Catalyzes the conversion of dihydroorotate to orotate with quinone as electron acceptor.</text>
</comment>
<evidence type="ECO:0000256" key="13">
    <source>
        <dbReference type="ARBA" id="ARBA00048639"/>
    </source>
</evidence>
<name>A0ABY7YMS0_9HYPH</name>
<evidence type="ECO:0000256" key="6">
    <source>
        <dbReference type="ARBA" id="ARBA00012791"/>
    </source>
</evidence>
<keyword evidence="11 16" id="KW-0560">Oxidoreductase</keyword>
<evidence type="ECO:0000256" key="1">
    <source>
        <dbReference type="ARBA" id="ARBA00001917"/>
    </source>
</evidence>
<evidence type="ECO:0000256" key="3">
    <source>
        <dbReference type="ARBA" id="ARBA00004370"/>
    </source>
</evidence>
<dbReference type="PROSITE" id="PS00911">
    <property type="entry name" value="DHODEHASE_1"/>
    <property type="match status" value="1"/>
</dbReference>
<dbReference type="GO" id="GO:0106430">
    <property type="term" value="F:dihydroorotate dehydrogenase (quinone) activity"/>
    <property type="evidence" value="ECO:0007669"/>
    <property type="project" value="UniProtKB-EC"/>
</dbReference>
<dbReference type="NCBIfam" id="NF003645">
    <property type="entry name" value="PRK05286.1-2"/>
    <property type="match status" value="1"/>
</dbReference>
<comment type="pathway">
    <text evidence="4">Pyrimidine metabolism; UMP biosynthesis via de novo pathway; orotate from (S)-dihydroorotate (quinone route): step 1/1.</text>
</comment>